<gene>
    <name evidence="2" type="ORF">HG543_11165</name>
</gene>
<proteinExistence type="predicted"/>
<evidence type="ECO:0000313" key="2">
    <source>
        <dbReference type="EMBL" id="NMO15409.1"/>
    </source>
</evidence>
<name>A0A848L9A9_9BACT</name>
<reference evidence="2 3" key="1">
    <citation type="submission" date="2020-04" db="EMBL/GenBank/DDBJ databases">
        <title>Draft genome of Pyxidicoccus fallax type strain.</title>
        <authorList>
            <person name="Whitworth D.E."/>
        </authorList>
    </citation>
    <scope>NUCLEOTIDE SEQUENCE [LARGE SCALE GENOMIC DNA]</scope>
    <source>
        <strain evidence="2 3">DSM 14698</strain>
    </source>
</reference>
<feature type="region of interest" description="Disordered" evidence="1">
    <location>
        <begin position="60"/>
        <end position="81"/>
    </location>
</feature>
<keyword evidence="3" id="KW-1185">Reference proteome</keyword>
<accession>A0A848L9A9</accession>
<evidence type="ECO:0000313" key="3">
    <source>
        <dbReference type="Proteomes" id="UP000518300"/>
    </source>
</evidence>
<organism evidence="2 3">
    <name type="scientific">Pyxidicoccus fallax</name>
    <dbReference type="NCBI Taxonomy" id="394095"/>
    <lineage>
        <taxon>Bacteria</taxon>
        <taxon>Pseudomonadati</taxon>
        <taxon>Myxococcota</taxon>
        <taxon>Myxococcia</taxon>
        <taxon>Myxococcales</taxon>
        <taxon>Cystobacterineae</taxon>
        <taxon>Myxococcaceae</taxon>
        <taxon>Pyxidicoccus</taxon>
    </lineage>
</organism>
<sequence>QQQVGDAAGGRLKESFQLNLRMDFADREEARGRAGQQSDAEADALGILPELCALEELLYPAPSDTNDNSDGSEPVAPRGPRPTVLLVWGVERVFPVKVTAMAINETLHNPQLNPVRAEVNVSLEVASEADARDSQAFSDALDFGHRQRRRLARRFYDTAASQGTRIPDLTGGGR</sequence>
<dbReference type="Proteomes" id="UP000518300">
    <property type="component" value="Unassembled WGS sequence"/>
</dbReference>
<dbReference type="EMBL" id="JABBJJ010000039">
    <property type="protein sequence ID" value="NMO15409.1"/>
    <property type="molecule type" value="Genomic_DNA"/>
</dbReference>
<feature type="non-terminal residue" evidence="2">
    <location>
        <position position="1"/>
    </location>
</feature>
<evidence type="ECO:0000256" key="1">
    <source>
        <dbReference type="SAM" id="MobiDB-lite"/>
    </source>
</evidence>
<comment type="caution">
    <text evidence="2">The sequence shown here is derived from an EMBL/GenBank/DDBJ whole genome shotgun (WGS) entry which is preliminary data.</text>
</comment>
<protein>
    <submittedName>
        <fullName evidence="2">Uncharacterized protein</fullName>
    </submittedName>
</protein>
<dbReference type="AlphaFoldDB" id="A0A848L9A9"/>